<dbReference type="AlphaFoldDB" id="A0A5M9JP80"/>
<keyword evidence="1" id="KW-1133">Transmembrane helix</keyword>
<dbReference type="Pfam" id="PF03476">
    <property type="entry name" value="MOSC_N"/>
    <property type="match status" value="1"/>
</dbReference>
<dbReference type="PROSITE" id="PS51340">
    <property type="entry name" value="MOSC"/>
    <property type="match status" value="1"/>
</dbReference>
<protein>
    <recommendedName>
        <fullName evidence="2">MOSC domain-containing protein</fullName>
    </recommendedName>
</protein>
<dbReference type="SUPFAM" id="SSF141673">
    <property type="entry name" value="MOSC N-terminal domain-like"/>
    <property type="match status" value="1"/>
</dbReference>
<dbReference type="Pfam" id="PF03473">
    <property type="entry name" value="MOSC"/>
    <property type="match status" value="1"/>
</dbReference>
<feature type="domain" description="MOSC" evidence="2">
    <location>
        <begin position="181"/>
        <end position="423"/>
    </location>
</feature>
<evidence type="ECO:0000256" key="1">
    <source>
        <dbReference type="SAM" id="Phobius"/>
    </source>
</evidence>
<dbReference type="GO" id="GO:0030170">
    <property type="term" value="F:pyridoxal phosphate binding"/>
    <property type="evidence" value="ECO:0007669"/>
    <property type="project" value="InterPro"/>
</dbReference>
<sequence>MTAANTSLFGGMETTEALLGNLMHLLDIQLFREVPVPFLGEVPLAKIIILVCTLVFINTIGILAKKIQHKQEKVKYEESMAREEVNSSAPAPKVSGPKMTISQLYVYPIKSLRGCSLPSATLTKEGFSHDRKFMLLRVHEQDSKWGRYQNMHITHFPQMALFHTSIHGPNLRVTYHAPGSSQSPSEERPTLEIELAPSTFSNLPKLTVNMHGSATTAHDMGPKCNEWFSRHFGFPVVLAHTGNNRRLVLGNLPNRPATQGPEIPSPAAKLLQYIPLVGPSLAPPPPGTRNHRLQRLRALPHHHLGLLHKHLAASPPAHQPRHHQIPRQHHHLGIHLIPVVIFSLSLTPPKIHLTANCGRCISLNVDHETGSTAPPNEGMLKLLMSDRRVDPGTKYSPVFGRYGFVARGDEGQVLRVGDAVSVSRRNEARTRFYWPGLST</sequence>
<dbReference type="GO" id="GO:0003824">
    <property type="term" value="F:catalytic activity"/>
    <property type="evidence" value="ECO:0007669"/>
    <property type="project" value="InterPro"/>
</dbReference>
<gene>
    <name evidence="3" type="ORF">EYC84_000624</name>
</gene>
<dbReference type="EMBL" id="VICG01000006">
    <property type="protein sequence ID" value="KAA8571304.1"/>
    <property type="molecule type" value="Genomic_DNA"/>
</dbReference>
<evidence type="ECO:0000259" key="2">
    <source>
        <dbReference type="PROSITE" id="PS51340"/>
    </source>
</evidence>
<proteinExistence type="predicted"/>
<evidence type="ECO:0000313" key="4">
    <source>
        <dbReference type="Proteomes" id="UP000322873"/>
    </source>
</evidence>
<dbReference type="Proteomes" id="UP000322873">
    <property type="component" value="Unassembled WGS sequence"/>
</dbReference>
<organism evidence="3 4">
    <name type="scientific">Monilinia fructicola</name>
    <name type="common">Brown rot fungus</name>
    <name type="synonym">Ciboria fructicola</name>
    <dbReference type="NCBI Taxonomy" id="38448"/>
    <lineage>
        <taxon>Eukaryota</taxon>
        <taxon>Fungi</taxon>
        <taxon>Dikarya</taxon>
        <taxon>Ascomycota</taxon>
        <taxon>Pezizomycotina</taxon>
        <taxon>Leotiomycetes</taxon>
        <taxon>Helotiales</taxon>
        <taxon>Sclerotiniaceae</taxon>
        <taxon>Monilinia</taxon>
    </lineage>
</organism>
<keyword evidence="1" id="KW-0812">Transmembrane</keyword>
<feature type="transmembrane region" description="Helical" evidence="1">
    <location>
        <begin position="44"/>
        <end position="64"/>
    </location>
</feature>
<name>A0A5M9JP80_MONFR</name>
<reference evidence="3 4" key="1">
    <citation type="submission" date="2019-06" db="EMBL/GenBank/DDBJ databases">
        <title>Genome Sequence of the Brown Rot Fungal Pathogen Monilinia fructicola.</title>
        <authorList>
            <person name="De Miccolis Angelini R.M."/>
            <person name="Landi L."/>
            <person name="Abate D."/>
            <person name="Pollastro S."/>
            <person name="Romanazzi G."/>
            <person name="Faretra F."/>
        </authorList>
    </citation>
    <scope>NUCLEOTIDE SEQUENCE [LARGE SCALE GENOMIC DNA]</scope>
    <source>
        <strain evidence="3 4">Mfrc123</strain>
    </source>
</reference>
<accession>A0A5M9JP80</accession>
<dbReference type="InterPro" id="IPR005302">
    <property type="entry name" value="MoCF_Sase_C"/>
</dbReference>
<comment type="caution">
    <text evidence="3">The sequence shown here is derived from an EMBL/GenBank/DDBJ whole genome shotgun (WGS) entry which is preliminary data.</text>
</comment>
<dbReference type="GO" id="GO:0030151">
    <property type="term" value="F:molybdenum ion binding"/>
    <property type="evidence" value="ECO:0007669"/>
    <property type="project" value="InterPro"/>
</dbReference>
<dbReference type="InterPro" id="IPR005303">
    <property type="entry name" value="MOCOS_middle"/>
</dbReference>
<dbReference type="VEuPathDB" id="FungiDB:MFRU_046g00510"/>
<evidence type="ECO:0000313" key="3">
    <source>
        <dbReference type="EMBL" id="KAA8571304.1"/>
    </source>
</evidence>
<keyword evidence="4" id="KW-1185">Reference proteome</keyword>
<keyword evidence="1" id="KW-0472">Membrane</keyword>